<keyword evidence="2" id="KW-0812">Transmembrane</keyword>
<dbReference type="PANTHER" id="PTHR35705:SF1">
    <property type="entry name" value="WPP DOMAIN-INTERACTING TAIL-ANCHORED PROTEIN 1"/>
    <property type="match status" value="1"/>
</dbReference>
<name>A0ABR2RT81_9ROSI</name>
<dbReference type="InterPro" id="IPR039976">
    <property type="entry name" value="WIT1/WIT2"/>
</dbReference>
<feature type="domain" description="WIT1/2 N-terminal helical bundle" evidence="3">
    <location>
        <begin position="115"/>
        <end position="252"/>
    </location>
</feature>
<organism evidence="4 5">
    <name type="scientific">Hibiscus sabdariffa</name>
    <name type="common">roselle</name>
    <dbReference type="NCBI Taxonomy" id="183260"/>
    <lineage>
        <taxon>Eukaryota</taxon>
        <taxon>Viridiplantae</taxon>
        <taxon>Streptophyta</taxon>
        <taxon>Embryophyta</taxon>
        <taxon>Tracheophyta</taxon>
        <taxon>Spermatophyta</taxon>
        <taxon>Magnoliopsida</taxon>
        <taxon>eudicotyledons</taxon>
        <taxon>Gunneridae</taxon>
        <taxon>Pentapetalae</taxon>
        <taxon>rosids</taxon>
        <taxon>malvids</taxon>
        <taxon>Malvales</taxon>
        <taxon>Malvaceae</taxon>
        <taxon>Malvoideae</taxon>
        <taxon>Hibiscus</taxon>
    </lineage>
</organism>
<evidence type="ECO:0000256" key="2">
    <source>
        <dbReference type="SAM" id="Phobius"/>
    </source>
</evidence>
<protein>
    <recommendedName>
        <fullName evidence="3">WIT1/2 N-terminal helical bundle domain-containing protein</fullName>
    </recommendedName>
</protein>
<keyword evidence="5" id="KW-1185">Reference proteome</keyword>
<comment type="caution">
    <text evidence="4">The sequence shown here is derived from an EMBL/GenBank/DDBJ whole genome shotgun (WGS) entry which is preliminary data.</text>
</comment>
<evidence type="ECO:0000313" key="4">
    <source>
        <dbReference type="EMBL" id="KAK9016055.1"/>
    </source>
</evidence>
<gene>
    <name evidence="4" type="ORF">V6N11_007140</name>
</gene>
<accession>A0ABR2RT81</accession>
<dbReference type="Proteomes" id="UP001396334">
    <property type="component" value="Unassembled WGS sequence"/>
</dbReference>
<feature type="coiled-coil region" evidence="1">
    <location>
        <begin position="467"/>
        <end position="522"/>
    </location>
</feature>
<dbReference type="SUPFAM" id="SSF57997">
    <property type="entry name" value="Tropomyosin"/>
    <property type="match status" value="1"/>
</dbReference>
<sequence length="790" mass="88958">MNHHISSTCSTKFNLLVSISMPANSPNQFNATPPATILSAMPPPGCFFFCSSLQLCQASYTFQLYRREQTFDMDVLHEEGVSGDEFNSMELEAGSSRADILDGISSGGEVNEELGRASEILTRVDLDLACTSEKLVNLSVLTMHVATREADFESFMSDKDNMQVESMEKVVEFDLLSGILDSEVKELDKFMEGLETYIISSRETISSFKHLGGTLLKMEEKLVDYGKSLKQSRDQVSEIMVQAADFHRIISRLHGNDNGNAEDGVNISEADQSSSDNAKIKMKTIEQQRHILRMLEKSLAREIDLEKRFAESRQTEEELKPRVLSLEQGMVSVEEEAMNVSERLFEAQNAAVVFMGISKELLGRLQHVQFDLNNSVHRETEMRLKLEETTEKLTVKESALRKLASSDTRLNDFLMAQVDTLKVKLFDVEQKFILADSEAFTMREKADSFDKQLKESEMNLFNANISLDESREQNDILCSQLHALEDETNDLRERLFEAEKRADNAESKCKLLGEANMELNEELSLLKGQDVTSDKAELLEKLLNDSEIQLMNAVASAEASQEKQNMLYSTIEDMENLIEDLKLKVSKTENRADSAEDKCIVLSETNAELSEELRFLRSRLGCLEASVNQAEEMKMETARDIGIRTKLIADLLMQLGFERERLHQQISRLAKENKILVVKLKQTDQDSSIIGSQKENVKDLFSSKQDSTAASAREAKEEIAKSTASGFEMGKTTESVGESDVRLADATSEYAVRTIDARLLSFKHISLALLVVLTSTAAAYYFQMQKNPFY</sequence>
<keyword evidence="2" id="KW-1133">Transmembrane helix</keyword>
<evidence type="ECO:0000256" key="1">
    <source>
        <dbReference type="SAM" id="Coils"/>
    </source>
</evidence>
<feature type="coiled-coil region" evidence="1">
    <location>
        <begin position="571"/>
        <end position="633"/>
    </location>
</feature>
<keyword evidence="2" id="KW-0472">Membrane</keyword>
<proteinExistence type="predicted"/>
<dbReference type="PANTHER" id="PTHR35705">
    <property type="entry name" value="WPP DOMAIN-INTERACTING TAIL-ANCHORED PROTEIN 1"/>
    <property type="match status" value="1"/>
</dbReference>
<dbReference type="Pfam" id="PF26581">
    <property type="entry name" value="WIT1_2_N"/>
    <property type="match status" value="1"/>
</dbReference>
<dbReference type="EMBL" id="JBBPBN010000021">
    <property type="protein sequence ID" value="KAK9016055.1"/>
    <property type="molecule type" value="Genomic_DNA"/>
</dbReference>
<dbReference type="InterPro" id="IPR058610">
    <property type="entry name" value="WIT1_2_N"/>
</dbReference>
<evidence type="ECO:0000259" key="3">
    <source>
        <dbReference type="Pfam" id="PF26581"/>
    </source>
</evidence>
<feature type="transmembrane region" description="Helical" evidence="2">
    <location>
        <begin position="764"/>
        <end position="782"/>
    </location>
</feature>
<keyword evidence="1" id="KW-0175">Coiled coil</keyword>
<evidence type="ECO:0000313" key="5">
    <source>
        <dbReference type="Proteomes" id="UP001396334"/>
    </source>
</evidence>
<reference evidence="4 5" key="1">
    <citation type="journal article" date="2024" name="G3 (Bethesda)">
        <title>Genome assembly of Hibiscus sabdariffa L. provides insights into metabolisms of medicinal natural products.</title>
        <authorList>
            <person name="Kim T."/>
        </authorList>
    </citation>
    <scope>NUCLEOTIDE SEQUENCE [LARGE SCALE GENOMIC DNA]</scope>
    <source>
        <strain evidence="4">TK-2024</strain>
        <tissue evidence="4">Old leaves</tissue>
    </source>
</reference>